<dbReference type="AlphaFoldDB" id="A0A1B6ELQ5"/>
<name>A0A1B6ELQ5_9HEMI</name>
<dbReference type="EMBL" id="GECZ01030957">
    <property type="protein sequence ID" value="JAS38812.1"/>
    <property type="molecule type" value="Transcribed_RNA"/>
</dbReference>
<evidence type="ECO:0000256" key="1">
    <source>
        <dbReference type="SAM" id="MobiDB-lite"/>
    </source>
</evidence>
<accession>A0A1B6ELQ5</accession>
<feature type="region of interest" description="Disordered" evidence="1">
    <location>
        <begin position="31"/>
        <end position="64"/>
    </location>
</feature>
<sequence>SNSLLSGKSEHLKDQNKFTKINDDFSEFEDKSLITDEDGTLPLSEEKSDDTEINENNSETSSVLENAKRYLKRRSSLFPSDDLIKKLETSEEVNLTFANSDENNDTEIAADFYVDPGIQDTENLEQEIITKKLSLLPKVNHEDAAIISTEEQNKNNEISMTKQIIIQKDETSLLNQTPISGEIQASERPTIQTDPHVSVVDSRKDKEDNVVIMNSDIVEDKEDPIDESQITLNEGKQHSVPLKDKKELFQQSDEPYLIETDQYEQTGQQVYQNQEFQPQQYVEKELQQQSNLSDHQGIEYNQKQPIYEDTNLEQNAIPEKYTA</sequence>
<reference evidence="2" key="1">
    <citation type="submission" date="2015-11" db="EMBL/GenBank/DDBJ databases">
        <title>De novo transcriptome assembly of four potential Pierce s Disease insect vectors from Arizona vineyards.</title>
        <authorList>
            <person name="Tassone E.E."/>
        </authorList>
    </citation>
    <scope>NUCLEOTIDE SEQUENCE</scope>
</reference>
<gene>
    <name evidence="2" type="ORF">g.46152</name>
</gene>
<organism evidence="2">
    <name type="scientific">Cuerna arida</name>
    <dbReference type="NCBI Taxonomy" id="1464854"/>
    <lineage>
        <taxon>Eukaryota</taxon>
        <taxon>Metazoa</taxon>
        <taxon>Ecdysozoa</taxon>
        <taxon>Arthropoda</taxon>
        <taxon>Hexapoda</taxon>
        <taxon>Insecta</taxon>
        <taxon>Pterygota</taxon>
        <taxon>Neoptera</taxon>
        <taxon>Paraneoptera</taxon>
        <taxon>Hemiptera</taxon>
        <taxon>Auchenorrhyncha</taxon>
        <taxon>Membracoidea</taxon>
        <taxon>Cicadellidae</taxon>
        <taxon>Cicadellinae</taxon>
        <taxon>Proconiini</taxon>
        <taxon>Cuerna</taxon>
    </lineage>
</organism>
<feature type="compositionally biased region" description="Polar residues" evidence="1">
    <location>
        <begin position="287"/>
        <end position="304"/>
    </location>
</feature>
<feature type="non-terminal residue" evidence="2">
    <location>
        <position position="323"/>
    </location>
</feature>
<feature type="compositionally biased region" description="Polar residues" evidence="1">
    <location>
        <begin position="54"/>
        <end position="64"/>
    </location>
</feature>
<feature type="region of interest" description="Disordered" evidence="1">
    <location>
        <begin position="283"/>
        <end position="323"/>
    </location>
</feature>
<protein>
    <submittedName>
        <fullName evidence="2">Uncharacterized protein</fullName>
    </submittedName>
</protein>
<feature type="non-terminal residue" evidence="2">
    <location>
        <position position="1"/>
    </location>
</feature>
<proteinExistence type="predicted"/>
<evidence type="ECO:0000313" key="2">
    <source>
        <dbReference type="EMBL" id="JAS38812.1"/>
    </source>
</evidence>